<name>A0ABY8ELT1_MALFU</name>
<accession>A0ABY8ELT1</accession>
<proteinExistence type="predicted"/>
<dbReference type="Proteomes" id="UP000818624">
    <property type="component" value="Chromosome 1"/>
</dbReference>
<evidence type="ECO:0000313" key="2">
    <source>
        <dbReference type="Proteomes" id="UP000818624"/>
    </source>
</evidence>
<keyword evidence="2" id="KW-1185">Reference proteome</keyword>
<protein>
    <submittedName>
        <fullName evidence="1">Uncharacterized protein</fullName>
    </submittedName>
</protein>
<reference evidence="1 2" key="1">
    <citation type="journal article" date="2020" name="Elife">
        <title>Loss of centromere function drives karyotype evolution in closely related Malassezia species.</title>
        <authorList>
            <person name="Sankaranarayanan S.R."/>
            <person name="Ianiri G."/>
            <person name="Coelho M.A."/>
            <person name="Reza M.H."/>
            <person name="Thimmappa B.C."/>
            <person name="Ganguly P."/>
            <person name="Vadnala R.N."/>
            <person name="Sun S."/>
            <person name="Siddharthan R."/>
            <person name="Tellgren-Roth C."/>
            <person name="Dawson T.L."/>
            <person name="Heitman J."/>
            <person name="Sanyal K."/>
        </authorList>
    </citation>
    <scope>NUCLEOTIDE SEQUENCE [LARGE SCALE GENOMIC DNA]</scope>
    <source>
        <strain evidence="1">CBS14141</strain>
    </source>
</reference>
<dbReference type="EMBL" id="CP046234">
    <property type="protein sequence ID" value="WFD46496.1"/>
    <property type="molecule type" value="Genomic_DNA"/>
</dbReference>
<gene>
    <name evidence="1" type="ORF">GLX27_001132</name>
</gene>
<evidence type="ECO:0000313" key="1">
    <source>
        <dbReference type="EMBL" id="WFD46496.1"/>
    </source>
</evidence>
<sequence length="494" mass="54861">MGIHVLRLAFAHTLPIRGTLVQTLLTRLGAERAQTHFDACRNPTEATLAPFDYAVPWSALLHGLARTRPEYLAQRAAVALCRLGDPRAALTLIRSADAQPYDVYAAAISALAWRARERRVGHETAMVLALDALHALREHTDLEADQQMYSELIRAWEATLLGRKTPAPDALGEALVVYAAVPPDWSARFTSFVEHVLSRMDDGPLLLPPHHTRLLALCVSQGHYALGRRLYEKARMYNPAQLPFFGSSEAPPRGLLWLFRQASKRSGQLLFAIRLYHDAAAFGYVFPHHDTQVFVRSLLAGNMWTVAQQVVLDVCAAQSPVHPAFASGVLRAFFHAGVFEPTLALARPLYAVPPDDVEADWDVTTARLDMYAACLYEASRTRLAHASAVRERLWTLFEEFRLALAHVLAHRPEDADVLRTTMQAYHGAIRLRVVATPDYERSEAEMARVQALLDELRGLVGDTPSLATIAHETAPHETVRSDALLPVTPLMRPT</sequence>
<organism evidence="1 2">
    <name type="scientific">Malassezia furfur</name>
    <name type="common">Pityriasis versicolor infection agent</name>
    <name type="synonym">Pityrosporum furfur</name>
    <dbReference type="NCBI Taxonomy" id="55194"/>
    <lineage>
        <taxon>Eukaryota</taxon>
        <taxon>Fungi</taxon>
        <taxon>Dikarya</taxon>
        <taxon>Basidiomycota</taxon>
        <taxon>Ustilaginomycotina</taxon>
        <taxon>Malasseziomycetes</taxon>
        <taxon>Malasseziales</taxon>
        <taxon>Malasseziaceae</taxon>
        <taxon>Malassezia</taxon>
    </lineage>
</organism>